<dbReference type="RefSeq" id="WP_255901625.1">
    <property type="nucleotide sequence ID" value="NZ_JAFMZO010000002.1"/>
</dbReference>
<keyword evidence="2" id="KW-1185">Reference proteome</keyword>
<proteinExistence type="predicted"/>
<reference evidence="2" key="1">
    <citation type="journal article" date="2019" name="Int. J. Syst. Evol. Microbiol.">
        <title>The Global Catalogue of Microorganisms (GCM) 10K type strain sequencing project: providing services to taxonomists for standard genome sequencing and annotation.</title>
        <authorList>
            <consortium name="The Broad Institute Genomics Platform"/>
            <consortium name="The Broad Institute Genome Sequencing Center for Infectious Disease"/>
            <person name="Wu L."/>
            <person name="Ma J."/>
        </authorList>
    </citation>
    <scope>NUCLEOTIDE SEQUENCE [LARGE SCALE GENOMIC DNA]</scope>
    <source>
        <strain evidence="2">KCTC 42217</strain>
    </source>
</reference>
<comment type="caution">
    <text evidence="1">The sequence shown here is derived from an EMBL/GenBank/DDBJ whole genome shotgun (WGS) entry which is preliminary data.</text>
</comment>
<evidence type="ECO:0000313" key="1">
    <source>
        <dbReference type="EMBL" id="MFD2164346.1"/>
    </source>
</evidence>
<dbReference type="EMBL" id="JBHUHZ010000004">
    <property type="protein sequence ID" value="MFD2164346.1"/>
    <property type="molecule type" value="Genomic_DNA"/>
</dbReference>
<sequence>MLKPSIPTLLPYFVGHQNLFQTWSLTECRSLLREVLHQALSGYSHRESISPVDMLYFLEELEKVTEATCVIGE</sequence>
<protein>
    <submittedName>
        <fullName evidence="1">Uncharacterized protein</fullName>
    </submittedName>
</protein>
<gene>
    <name evidence="1" type="ORF">ACFSJU_18210</name>
</gene>
<organism evidence="1 2">
    <name type="scientific">Paradesertivirga mongoliensis</name>
    <dbReference type="NCBI Taxonomy" id="2100740"/>
    <lineage>
        <taxon>Bacteria</taxon>
        <taxon>Pseudomonadati</taxon>
        <taxon>Bacteroidota</taxon>
        <taxon>Sphingobacteriia</taxon>
        <taxon>Sphingobacteriales</taxon>
        <taxon>Sphingobacteriaceae</taxon>
        <taxon>Paradesertivirga</taxon>
    </lineage>
</organism>
<accession>A0ABW4ZR87</accession>
<evidence type="ECO:0000313" key="2">
    <source>
        <dbReference type="Proteomes" id="UP001597387"/>
    </source>
</evidence>
<dbReference type="Proteomes" id="UP001597387">
    <property type="component" value="Unassembled WGS sequence"/>
</dbReference>
<name>A0ABW4ZR87_9SPHI</name>